<dbReference type="PANTHER" id="PTHR21343:SF1">
    <property type="entry name" value="COBYRIC ACID SYNTHASE"/>
    <property type="match status" value="1"/>
</dbReference>
<evidence type="ECO:0000256" key="2">
    <source>
        <dbReference type="ARBA" id="ARBA00004953"/>
    </source>
</evidence>
<dbReference type="Gene3D" id="3.90.1150.10">
    <property type="entry name" value="Aspartate Aminotransferase, domain 1"/>
    <property type="match status" value="1"/>
</dbReference>
<dbReference type="KEGG" id="pnp:IJ22_31270"/>
<dbReference type="InterPro" id="IPR047045">
    <property type="entry name" value="CobQ_N"/>
</dbReference>
<evidence type="ECO:0000256" key="6">
    <source>
        <dbReference type="HAMAP-Rule" id="MF_00028"/>
    </source>
</evidence>
<dbReference type="InterPro" id="IPR004838">
    <property type="entry name" value="NHTrfase_class1_PyrdxlP-BS"/>
</dbReference>
<dbReference type="Proteomes" id="UP000061660">
    <property type="component" value="Chromosome"/>
</dbReference>
<evidence type="ECO:0000313" key="10">
    <source>
        <dbReference type="EMBL" id="ALS23497.1"/>
    </source>
</evidence>
<dbReference type="GO" id="GO:0015420">
    <property type="term" value="F:ABC-type vitamin B12 transporter activity"/>
    <property type="evidence" value="ECO:0007669"/>
    <property type="project" value="UniProtKB-UniRule"/>
</dbReference>
<accession>A0A0U2UB70</accession>
<comment type="function">
    <text evidence="6">Catalyzes amidations at positions B, D, E, and G on adenosylcobyrinic A,C-diamide. NH(2) groups are provided by glutamine, and one molecule of ATP is hydrogenolyzed for each amidation.</text>
</comment>
<feature type="domain" description="CobQ/CobB/MinD/ParA nucleotide binding" evidence="8">
    <location>
        <begin position="383"/>
        <end position="611"/>
    </location>
</feature>
<dbReference type="InterPro" id="IPR015424">
    <property type="entry name" value="PyrdxlP-dep_Trfase"/>
</dbReference>
<dbReference type="CDD" id="cd00609">
    <property type="entry name" value="AAT_like"/>
    <property type="match status" value="1"/>
</dbReference>
<dbReference type="InterPro" id="IPR005860">
    <property type="entry name" value="CobD"/>
</dbReference>
<keyword evidence="11" id="KW-1185">Reference proteome</keyword>
<dbReference type="PANTHER" id="PTHR21343">
    <property type="entry name" value="DETHIOBIOTIN SYNTHETASE"/>
    <property type="match status" value="1"/>
</dbReference>
<dbReference type="SUPFAM" id="SSF52540">
    <property type="entry name" value="P-loop containing nucleoside triphosphate hydrolases"/>
    <property type="match status" value="1"/>
</dbReference>
<dbReference type="InterPro" id="IPR004839">
    <property type="entry name" value="Aminotransferase_I/II_large"/>
</dbReference>
<dbReference type="HAMAP" id="MF_00028">
    <property type="entry name" value="CobQ"/>
    <property type="match status" value="1"/>
</dbReference>
<evidence type="ECO:0000256" key="3">
    <source>
        <dbReference type="ARBA" id="ARBA00022573"/>
    </source>
</evidence>
<dbReference type="InterPro" id="IPR004459">
    <property type="entry name" value="CobQ_synth"/>
</dbReference>
<dbReference type="InterPro" id="IPR015422">
    <property type="entry name" value="PyrdxlP-dep_Trfase_small"/>
</dbReference>
<dbReference type="NCBIfam" id="TIGR01140">
    <property type="entry name" value="L_thr_O3P_dcar"/>
    <property type="match status" value="1"/>
</dbReference>
<dbReference type="InterPro" id="IPR002586">
    <property type="entry name" value="CobQ/CobB/MinD/ParA_Nub-bd_dom"/>
</dbReference>
<dbReference type="NCBIfam" id="TIGR00313">
    <property type="entry name" value="cobQ"/>
    <property type="match status" value="1"/>
</dbReference>
<keyword evidence="3 6" id="KW-0169">Cobalamin biosynthesis</keyword>
<dbReference type="Pfam" id="PF01656">
    <property type="entry name" value="CbiA"/>
    <property type="match status" value="1"/>
</dbReference>
<keyword evidence="4 6" id="KW-0315">Glutamine amidotransferase</keyword>
<evidence type="ECO:0000259" key="7">
    <source>
        <dbReference type="Pfam" id="PF00155"/>
    </source>
</evidence>
<comment type="catalytic activity">
    <reaction evidence="5">
        <text>O-phospho-L-threonine + H(+) = (R)-1-aminopropan-2-yl phosphate + CO2</text>
        <dbReference type="Rhea" id="RHEA:11492"/>
        <dbReference type="ChEBI" id="CHEBI:15378"/>
        <dbReference type="ChEBI" id="CHEBI:16526"/>
        <dbReference type="ChEBI" id="CHEBI:58563"/>
        <dbReference type="ChEBI" id="CHEBI:58675"/>
        <dbReference type="EC" id="4.1.1.81"/>
    </reaction>
</comment>
<evidence type="ECO:0000256" key="1">
    <source>
        <dbReference type="ARBA" id="ARBA00003444"/>
    </source>
</evidence>
<dbReference type="Gene3D" id="3.40.640.10">
    <property type="entry name" value="Type I PLP-dependent aspartate aminotransferase-like (Major domain)"/>
    <property type="match status" value="1"/>
</dbReference>
<dbReference type="InterPro" id="IPR027417">
    <property type="entry name" value="P-loop_NTPase"/>
</dbReference>
<proteinExistence type="inferred from homology"/>
<dbReference type="EMBL" id="CP013652">
    <property type="protein sequence ID" value="ALS23497.1"/>
    <property type="molecule type" value="Genomic_DNA"/>
</dbReference>
<dbReference type="Gene3D" id="3.40.50.880">
    <property type="match status" value="1"/>
</dbReference>
<gene>
    <name evidence="6" type="primary">cobQ</name>
    <name evidence="10" type="ORF">IJ22_31270</name>
</gene>
<dbReference type="CDD" id="cd05389">
    <property type="entry name" value="CobQ_N"/>
    <property type="match status" value="1"/>
</dbReference>
<dbReference type="Pfam" id="PF07685">
    <property type="entry name" value="GATase_3"/>
    <property type="match status" value="1"/>
</dbReference>
<organism evidence="10 11">
    <name type="scientific">Paenibacillus naphthalenovorans</name>
    <dbReference type="NCBI Taxonomy" id="162209"/>
    <lineage>
        <taxon>Bacteria</taxon>
        <taxon>Bacillati</taxon>
        <taxon>Bacillota</taxon>
        <taxon>Bacilli</taxon>
        <taxon>Bacillales</taxon>
        <taxon>Paenibacillaceae</taxon>
        <taxon>Paenibacillus</taxon>
    </lineage>
</organism>
<evidence type="ECO:0000259" key="8">
    <source>
        <dbReference type="Pfam" id="PF01656"/>
    </source>
</evidence>
<dbReference type="NCBIfam" id="NF001989">
    <property type="entry name" value="PRK00784.1"/>
    <property type="match status" value="1"/>
</dbReference>
<dbReference type="Gene3D" id="3.40.50.300">
    <property type="entry name" value="P-loop containing nucleotide triphosphate hydrolases"/>
    <property type="match status" value="1"/>
</dbReference>
<dbReference type="GO" id="GO:0030170">
    <property type="term" value="F:pyridoxal phosphate binding"/>
    <property type="evidence" value="ECO:0007669"/>
    <property type="project" value="InterPro"/>
</dbReference>
<feature type="active site" description="Nucleophile" evidence="6">
    <location>
        <position position="716"/>
    </location>
</feature>
<evidence type="ECO:0000259" key="9">
    <source>
        <dbReference type="Pfam" id="PF07685"/>
    </source>
</evidence>
<comment type="similarity">
    <text evidence="6">Belongs to the CobB/CobQ family. CobQ subfamily.</text>
</comment>
<dbReference type="InterPro" id="IPR011698">
    <property type="entry name" value="GATase_3"/>
</dbReference>
<dbReference type="GO" id="GO:0009236">
    <property type="term" value="P:cobalamin biosynthetic process"/>
    <property type="evidence" value="ECO:0007669"/>
    <property type="project" value="UniProtKB-UniRule"/>
</dbReference>
<dbReference type="PROSITE" id="PS00105">
    <property type="entry name" value="AA_TRANSFER_CLASS_1"/>
    <property type="match status" value="1"/>
</dbReference>
<reference evidence="11" key="1">
    <citation type="submission" date="2015-12" db="EMBL/GenBank/DDBJ databases">
        <title>Complete genome sequences of two moderately thermophilic Paenibacillus species.</title>
        <authorList>
            <person name="Butler R.III."/>
            <person name="Wang J."/>
            <person name="Stark B.C."/>
            <person name="Pombert J.-F."/>
        </authorList>
    </citation>
    <scope>NUCLEOTIDE SEQUENCE [LARGE SCALE GENOMIC DNA]</scope>
    <source>
        <strain evidence="11">32O-Y</strain>
    </source>
</reference>
<dbReference type="OrthoDB" id="9808302at2"/>
<dbReference type="RefSeq" id="WP_062409425.1">
    <property type="nucleotide sequence ID" value="NZ_CP013652.1"/>
</dbReference>
<dbReference type="AlphaFoldDB" id="A0A0U2UB70"/>
<dbReference type="InterPro" id="IPR029062">
    <property type="entry name" value="Class_I_gatase-like"/>
</dbReference>
<dbReference type="STRING" id="162209.IJ22_31270"/>
<feature type="active site" evidence="6">
    <location>
        <position position="825"/>
    </location>
</feature>
<evidence type="ECO:0000256" key="5">
    <source>
        <dbReference type="ARBA" id="ARBA00048531"/>
    </source>
</evidence>
<dbReference type="SUPFAM" id="SSF52317">
    <property type="entry name" value="Class I glutamine amidotransferase-like"/>
    <property type="match status" value="1"/>
</dbReference>
<dbReference type="GO" id="GO:0048472">
    <property type="term" value="F:threonine-phosphate decarboxylase activity"/>
    <property type="evidence" value="ECO:0007669"/>
    <property type="project" value="UniProtKB-EC"/>
</dbReference>
<dbReference type="UniPathway" id="UPA00148"/>
<dbReference type="InterPro" id="IPR033949">
    <property type="entry name" value="CobQ_GATase1"/>
</dbReference>
<dbReference type="Pfam" id="PF00155">
    <property type="entry name" value="Aminotran_1_2"/>
    <property type="match status" value="1"/>
</dbReference>
<dbReference type="PROSITE" id="PS51274">
    <property type="entry name" value="GATASE_COBBQ"/>
    <property type="match status" value="1"/>
</dbReference>
<dbReference type="PATRIC" id="fig|162209.4.peg.3345"/>
<comment type="pathway">
    <text evidence="2 6">Cofactor biosynthesis; adenosylcobalamin biosynthesis.</text>
</comment>
<reference evidence="10 11" key="2">
    <citation type="journal article" date="2016" name="Genome Announc.">
        <title>Complete Genome Sequences of Two Interactive Moderate Thermophiles, Paenibacillus napthalenovorans 32O-Y and Paenibacillus sp. 32O-W.</title>
        <authorList>
            <person name="Butler R.R.III."/>
            <person name="Wang J."/>
            <person name="Stark B.C."/>
            <person name="Pombert J.F."/>
        </authorList>
    </citation>
    <scope>NUCLEOTIDE SEQUENCE [LARGE SCALE GENOMIC DNA]</scope>
    <source>
        <strain evidence="10 11">32O-Y</strain>
    </source>
</reference>
<dbReference type="CDD" id="cd01750">
    <property type="entry name" value="GATase1_CobQ"/>
    <property type="match status" value="1"/>
</dbReference>
<evidence type="ECO:0000256" key="4">
    <source>
        <dbReference type="ARBA" id="ARBA00022962"/>
    </source>
</evidence>
<evidence type="ECO:0000313" key="11">
    <source>
        <dbReference type="Proteomes" id="UP000061660"/>
    </source>
</evidence>
<feature type="domain" description="CobB/CobQ-like glutamine amidotransferase" evidence="9">
    <location>
        <begin position="637"/>
        <end position="833"/>
    </location>
</feature>
<comment type="function">
    <text evidence="1">Decarboxylates L-threonine-O-3-phosphate to yield (R)-1-amino-2-propanol O-2-phosphate, the precursor for the linkage between the nucleotide loop and the corrin ring in cobalamin.</text>
</comment>
<feature type="domain" description="Aminotransferase class I/classII large" evidence="7">
    <location>
        <begin position="50"/>
        <end position="348"/>
    </location>
</feature>
<name>A0A0U2UB70_9BACL</name>
<dbReference type="SUPFAM" id="SSF53383">
    <property type="entry name" value="PLP-dependent transferases"/>
    <property type="match status" value="1"/>
</dbReference>
<protein>
    <recommendedName>
        <fullName evidence="6">Cobyric acid synthase</fullName>
    </recommendedName>
</protein>
<sequence length="889" mass="98994">MLERYGHGGDLWTAAETFGMPKDQFLDFSSNMNPLGPPETVGFIFSSRWKEVVNYPDPAVRELTRKLAAKHKVDEDCILVGNGAAELIDLAVRVLRPGLTGLARPSFGEYEEAVAKIGGRVYDIPLSEASGYELKLSDVKEAASLCDLLFLGHPNNPTGRLLPGEIVSWLAAGGIPAIIDEAFLDFSPREEELTLTRTAAESSSLMVIRSMTKFYSIPGIRLGYIVANPERIRLMKRLQVPWSVNALAQWIGSSVLEEREYAVRTLEWLKEEREVLTGKLRKLGLRVIDSDANFILFSLRPLGLTVQALQAEMGRRGILVRDASLFAGLDETWCRVAVKLREQNEKLLAGLTEALSVLQGSAETEDAVPAAVGTPDRGLAPTLMIQGTSSDAGKSLLTAALCRILLQDGWRVAPFKSQNMSLNSYVTPDGKEIGRAQGMQADACRIPATTDMNPILLKPKKDMISQVVVHGKPFRDLDARTYREKYLPEAERVVKEALTRLRRDFDVVLIEGAGSPAEINLKNRDIVNMRLAGWADAPVLLVADIDRGGVFASIVGTLEIFTPEERSRVKGFIINKFRGDISLLKPGLDWLERRTGKPVLGVIPYLHQLELEDEDSASLDRRLAERQIGEKQPGMLDIAVLRLPRISNFTDVDPLEYERDVRLRFVETPEQFGEPDAVIVPGSKNTVDDLLYLRNGGLERKLVDFAENGGWIVGICAGYQMLGCRLLDPELVESNQPELRGLGLFPTETVFAREKRTVQAQGTTGLYARQGQRFPITGYEIHMGQTSFLEPVEHPFLLLPAADDTEPAADGVVNGDGRRFGTYVHGILHNDDFRRAWLNRIRESKGLEPVPAELRFQERREAAFDRLAAHVRQHLDMDRLYEMIDRKEG</sequence>
<dbReference type="InterPro" id="IPR015421">
    <property type="entry name" value="PyrdxlP-dep_Trfase_major"/>
</dbReference>